<comment type="subcellular location">
    <subcellularLocation>
        <location evidence="1">Cell membrane</location>
        <topology evidence="1">Multi-pass membrane protein</topology>
    </subcellularLocation>
</comment>
<keyword evidence="2" id="KW-1003">Cell membrane</keyword>
<feature type="transmembrane region" description="Helical" evidence="6">
    <location>
        <begin position="56"/>
        <end position="77"/>
    </location>
</feature>
<feature type="transmembrane region" description="Helical" evidence="6">
    <location>
        <begin position="84"/>
        <end position="105"/>
    </location>
</feature>
<evidence type="ECO:0000256" key="4">
    <source>
        <dbReference type="ARBA" id="ARBA00022989"/>
    </source>
</evidence>
<dbReference type="EMBL" id="SMFQ01000005">
    <property type="protein sequence ID" value="TCJ82708.1"/>
    <property type="molecule type" value="Genomic_DNA"/>
</dbReference>
<dbReference type="Proteomes" id="UP000294887">
    <property type="component" value="Unassembled WGS sequence"/>
</dbReference>
<dbReference type="PANTHER" id="PTHR33545">
    <property type="entry name" value="UPF0750 MEMBRANE PROTEIN YITT-RELATED"/>
    <property type="match status" value="1"/>
</dbReference>
<sequence length="206" mass="22841">MSKQNEIQPKSYHSIREDLLALTMASLFVSMGIYFFKYCGFLTGGTAGIALMLQQIMPLSFGQLFFVVNLPFYYLAWTRMGKRFTFNTFTSVTIVSFCTDNLHYVFSLESINRYFAAVAGGLLIGMGILIMFRHVSSLGGLGVLSKYMQDRFGISAGKFQMSVDVCIVALGFFIVPLDLLLLSIVGAVSMNIVVAFGHKPGRYHIG</sequence>
<gene>
    <name evidence="7" type="ORF">EV695_3440</name>
</gene>
<evidence type="ECO:0000256" key="6">
    <source>
        <dbReference type="SAM" id="Phobius"/>
    </source>
</evidence>
<dbReference type="InterPro" id="IPR003740">
    <property type="entry name" value="YitT"/>
</dbReference>
<evidence type="ECO:0000313" key="8">
    <source>
        <dbReference type="Proteomes" id="UP000294887"/>
    </source>
</evidence>
<protein>
    <submittedName>
        <fullName evidence="7">Putative 5xTM membrane YitT family protein</fullName>
    </submittedName>
</protein>
<reference evidence="7 8" key="1">
    <citation type="submission" date="2019-03" db="EMBL/GenBank/DDBJ databases">
        <title>Genomic Encyclopedia of Type Strains, Phase IV (KMG-IV): sequencing the most valuable type-strain genomes for metagenomic binning, comparative biology and taxonomic classification.</title>
        <authorList>
            <person name="Goeker M."/>
        </authorList>
    </citation>
    <scope>NUCLEOTIDE SEQUENCE [LARGE SCALE GENOMIC DNA]</scope>
    <source>
        <strain evidence="7 8">DSM 24830</strain>
    </source>
</reference>
<comment type="caution">
    <text evidence="7">The sequence shown here is derived from an EMBL/GenBank/DDBJ whole genome shotgun (WGS) entry which is preliminary data.</text>
</comment>
<accession>A0A4R1EUD6</accession>
<evidence type="ECO:0000313" key="7">
    <source>
        <dbReference type="EMBL" id="TCJ82708.1"/>
    </source>
</evidence>
<evidence type="ECO:0000256" key="1">
    <source>
        <dbReference type="ARBA" id="ARBA00004651"/>
    </source>
</evidence>
<keyword evidence="3 6" id="KW-0812">Transmembrane</keyword>
<evidence type="ECO:0000256" key="2">
    <source>
        <dbReference type="ARBA" id="ARBA00022475"/>
    </source>
</evidence>
<keyword evidence="4 6" id="KW-1133">Transmembrane helix</keyword>
<evidence type="ECO:0000256" key="5">
    <source>
        <dbReference type="ARBA" id="ARBA00023136"/>
    </source>
</evidence>
<organism evidence="7 8">
    <name type="scientific">Cocleimonas flava</name>
    <dbReference type="NCBI Taxonomy" id="634765"/>
    <lineage>
        <taxon>Bacteria</taxon>
        <taxon>Pseudomonadati</taxon>
        <taxon>Pseudomonadota</taxon>
        <taxon>Gammaproteobacteria</taxon>
        <taxon>Thiotrichales</taxon>
        <taxon>Thiotrichaceae</taxon>
        <taxon>Cocleimonas</taxon>
    </lineage>
</organism>
<name>A0A4R1EUD6_9GAMM</name>
<evidence type="ECO:0000256" key="3">
    <source>
        <dbReference type="ARBA" id="ARBA00022692"/>
    </source>
</evidence>
<dbReference type="Pfam" id="PF02588">
    <property type="entry name" value="YitT_membrane"/>
    <property type="match status" value="1"/>
</dbReference>
<keyword evidence="8" id="KW-1185">Reference proteome</keyword>
<dbReference type="PANTHER" id="PTHR33545:SF5">
    <property type="entry name" value="UPF0750 MEMBRANE PROTEIN YITT"/>
    <property type="match status" value="1"/>
</dbReference>
<proteinExistence type="predicted"/>
<dbReference type="OrthoDB" id="3296441at2"/>
<dbReference type="AlphaFoldDB" id="A0A4R1EUD6"/>
<keyword evidence="5 6" id="KW-0472">Membrane</keyword>
<feature type="transmembrane region" description="Helical" evidence="6">
    <location>
        <begin position="20"/>
        <end position="36"/>
    </location>
</feature>
<dbReference type="GO" id="GO:0005886">
    <property type="term" value="C:plasma membrane"/>
    <property type="evidence" value="ECO:0007669"/>
    <property type="project" value="UniProtKB-SubCell"/>
</dbReference>
<dbReference type="InterPro" id="IPR051461">
    <property type="entry name" value="UPF0750_membrane"/>
</dbReference>